<sequence>MTKEDRLGICGDCGGTISRRAVLCPGCGRSFGGDPRLEVNIADVRMPFSSMVVFMVKWAIAAIPAVIILAVIWFFVIGLLGSGMRH</sequence>
<keyword evidence="3" id="KW-1185">Reference proteome</keyword>
<dbReference type="AlphaFoldDB" id="A0A557QJI2"/>
<keyword evidence="1" id="KW-1133">Transmembrane helix</keyword>
<gene>
    <name evidence="2" type="ORF">FHP91_14760</name>
</gene>
<evidence type="ECO:0008006" key="4">
    <source>
        <dbReference type="Google" id="ProtNLM"/>
    </source>
</evidence>
<keyword evidence="1" id="KW-0812">Transmembrane</keyword>
<evidence type="ECO:0000313" key="3">
    <source>
        <dbReference type="Proteomes" id="UP000319502"/>
    </source>
</evidence>
<evidence type="ECO:0000256" key="1">
    <source>
        <dbReference type="SAM" id="Phobius"/>
    </source>
</evidence>
<dbReference type="RefSeq" id="WP_144310315.1">
    <property type="nucleotide sequence ID" value="NZ_VMNK01000015.1"/>
</dbReference>
<organism evidence="2 3">
    <name type="scientific">Denitromonas halophila</name>
    <dbReference type="NCBI Taxonomy" id="1629404"/>
    <lineage>
        <taxon>Bacteria</taxon>
        <taxon>Pseudomonadati</taxon>
        <taxon>Pseudomonadota</taxon>
        <taxon>Betaproteobacteria</taxon>
        <taxon>Rhodocyclales</taxon>
        <taxon>Zoogloeaceae</taxon>
        <taxon>Denitromonas</taxon>
    </lineage>
</organism>
<comment type="caution">
    <text evidence="2">The sequence shown here is derived from an EMBL/GenBank/DDBJ whole genome shotgun (WGS) entry which is preliminary data.</text>
</comment>
<accession>A0A557QJI2</accession>
<dbReference type="OrthoDB" id="5296797at2"/>
<reference evidence="2 3" key="1">
    <citation type="submission" date="2019-07" db="EMBL/GenBank/DDBJ databases">
        <title>The pathways for chlorine oxyanion respiration interact through the shared metabolite chlorate.</title>
        <authorList>
            <person name="Barnum T.P."/>
            <person name="Cheng Y."/>
            <person name="Hill K.A."/>
            <person name="Lucas L.N."/>
            <person name="Carlson H.K."/>
            <person name="Coates J.D."/>
        </authorList>
    </citation>
    <scope>NUCLEOTIDE SEQUENCE [LARGE SCALE GENOMIC DNA]</scope>
    <source>
        <strain evidence="2 3">SFB-3</strain>
    </source>
</reference>
<protein>
    <recommendedName>
        <fullName evidence="4">Zinc ribbon domain-containing protein</fullName>
    </recommendedName>
</protein>
<proteinExistence type="predicted"/>
<evidence type="ECO:0000313" key="2">
    <source>
        <dbReference type="EMBL" id="TVO53064.1"/>
    </source>
</evidence>
<dbReference type="EMBL" id="VMNK01000015">
    <property type="protein sequence ID" value="TVO53064.1"/>
    <property type="molecule type" value="Genomic_DNA"/>
</dbReference>
<keyword evidence="1" id="KW-0472">Membrane</keyword>
<name>A0A557QJI2_9RHOO</name>
<dbReference type="Proteomes" id="UP000319502">
    <property type="component" value="Unassembled WGS sequence"/>
</dbReference>
<feature type="transmembrane region" description="Helical" evidence="1">
    <location>
        <begin position="58"/>
        <end position="80"/>
    </location>
</feature>